<feature type="binding site" evidence="14">
    <location>
        <begin position="223"/>
        <end position="230"/>
    </location>
    <ligand>
        <name>ATP</name>
        <dbReference type="ChEBI" id="CHEBI:30616"/>
    </ligand>
</feature>
<dbReference type="Gene3D" id="3.30.1490.20">
    <property type="entry name" value="ATP-grasp fold, A domain"/>
    <property type="match status" value="1"/>
</dbReference>
<dbReference type="GO" id="GO:0046872">
    <property type="term" value="F:metal ion binding"/>
    <property type="evidence" value="ECO:0007669"/>
    <property type="project" value="UniProtKB-KW"/>
</dbReference>
<dbReference type="PROSITE" id="PS00843">
    <property type="entry name" value="DALA_DALA_LIGASE_1"/>
    <property type="match status" value="1"/>
</dbReference>
<evidence type="ECO:0000313" key="18">
    <source>
        <dbReference type="EMBL" id="MDN4487149.1"/>
    </source>
</evidence>
<feature type="binding site" evidence="14">
    <location>
        <begin position="185"/>
        <end position="187"/>
    </location>
    <ligand>
        <name>ATP</name>
        <dbReference type="ChEBI" id="CHEBI:30616"/>
    </ligand>
</feature>
<evidence type="ECO:0000256" key="12">
    <source>
        <dbReference type="HAMAP-Rule" id="MF_00047"/>
    </source>
</evidence>
<evidence type="ECO:0000256" key="16">
    <source>
        <dbReference type="PROSITE-ProRule" id="PRU00409"/>
    </source>
</evidence>
<feature type="binding site" evidence="15">
    <location>
        <position position="322"/>
    </location>
    <ligand>
        <name>Mg(2+)</name>
        <dbReference type="ChEBI" id="CHEBI:18420"/>
        <label>2</label>
    </ligand>
</feature>
<dbReference type="GO" id="GO:0009252">
    <property type="term" value="P:peptidoglycan biosynthetic process"/>
    <property type="evidence" value="ECO:0007669"/>
    <property type="project" value="UniProtKB-UniRule"/>
</dbReference>
<dbReference type="InterPro" id="IPR011761">
    <property type="entry name" value="ATP-grasp"/>
</dbReference>
<evidence type="ECO:0000256" key="6">
    <source>
        <dbReference type="ARBA" id="ARBA00022840"/>
    </source>
</evidence>
<dbReference type="GO" id="GO:0005829">
    <property type="term" value="C:cytosol"/>
    <property type="evidence" value="ECO:0007669"/>
    <property type="project" value="TreeGrafter"/>
</dbReference>
<comment type="catalytic activity">
    <reaction evidence="12">
        <text>2 D-alanine + ATP = D-alanyl-D-alanine + ADP + phosphate + H(+)</text>
        <dbReference type="Rhea" id="RHEA:11224"/>
        <dbReference type="ChEBI" id="CHEBI:15378"/>
        <dbReference type="ChEBI" id="CHEBI:30616"/>
        <dbReference type="ChEBI" id="CHEBI:43474"/>
        <dbReference type="ChEBI" id="CHEBI:57416"/>
        <dbReference type="ChEBI" id="CHEBI:57822"/>
        <dbReference type="ChEBI" id="CHEBI:456216"/>
        <dbReference type="EC" id="6.3.2.4"/>
    </reaction>
</comment>
<keyword evidence="7 15" id="KW-0460">Magnesium</keyword>
<protein>
    <recommendedName>
        <fullName evidence="12">D-alanine--D-alanine ligase</fullName>
        <ecNumber evidence="12">6.3.2.4</ecNumber>
    </recommendedName>
    <alternativeName>
        <fullName evidence="12">D-Ala-D-Ala ligase</fullName>
    </alternativeName>
    <alternativeName>
        <fullName evidence="12">D-alanylalanine synthetase</fullName>
    </alternativeName>
</protein>
<evidence type="ECO:0000313" key="19">
    <source>
        <dbReference type="Proteomes" id="UP001172737"/>
    </source>
</evidence>
<keyword evidence="12" id="KW-0963">Cytoplasm</keyword>
<accession>A0AAW7M1A5</accession>
<comment type="pathway">
    <text evidence="12">Cell wall biogenesis; peptidoglycan biosynthesis.</text>
</comment>
<dbReference type="PIRSF" id="PIRSF039102">
    <property type="entry name" value="Ddl/VanB"/>
    <property type="match status" value="1"/>
</dbReference>
<dbReference type="EC" id="6.3.2.4" evidence="12"/>
<comment type="function">
    <text evidence="12">Cell wall formation.</text>
</comment>
<dbReference type="Gene3D" id="3.40.50.20">
    <property type="match status" value="1"/>
</dbReference>
<dbReference type="NCBIfam" id="TIGR01205">
    <property type="entry name" value="D_ala_D_alaTIGR"/>
    <property type="match status" value="1"/>
</dbReference>
<dbReference type="InterPro" id="IPR005905">
    <property type="entry name" value="D_ala_D_ala"/>
</dbReference>
<dbReference type="InterPro" id="IPR000291">
    <property type="entry name" value="D-Ala_lig_Van_CS"/>
</dbReference>
<dbReference type="Gene3D" id="3.30.470.20">
    <property type="entry name" value="ATP-grasp fold, B domain"/>
    <property type="match status" value="1"/>
</dbReference>
<keyword evidence="9 12" id="KW-0573">Peptidoglycan synthesis</keyword>
<evidence type="ECO:0000256" key="11">
    <source>
        <dbReference type="ARBA" id="ARBA00023316"/>
    </source>
</evidence>
<feature type="active site" evidence="13">
    <location>
        <position position="16"/>
    </location>
</feature>
<dbReference type="Proteomes" id="UP001172737">
    <property type="component" value="Unassembled WGS sequence"/>
</dbReference>
<keyword evidence="19" id="KW-1185">Reference proteome</keyword>
<dbReference type="NCBIfam" id="NF002528">
    <property type="entry name" value="PRK01966.1-4"/>
    <property type="match status" value="1"/>
</dbReference>
<evidence type="ECO:0000256" key="8">
    <source>
        <dbReference type="ARBA" id="ARBA00022960"/>
    </source>
</evidence>
<feature type="binding site" evidence="14">
    <location>
        <begin position="193"/>
        <end position="194"/>
    </location>
    <ligand>
        <name>ATP</name>
        <dbReference type="ChEBI" id="CHEBI:30616"/>
    </ligand>
</feature>
<dbReference type="PANTHER" id="PTHR23132:SF25">
    <property type="entry name" value="D-ALANINE--D-ALANINE LIGASE A"/>
    <property type="match status" value="1"/>
</dbReference>
<feature type="active site" evidence="13">
    <location>
        <position position="193"/>
    </location>
</feature>
<keyword evidence="5 14" id="KW-0547">Nucleotide-binding</keyword>
<feature type="binding site" evidence="15">
    <location>
        <position position="320"/>
    </location>
    <ligand>
        <name>Mg(2+)</name>
        <dbReference type="ChEBI" id="CHEBI:18420"/>
        <label>1</label>
    </ligand>
</feature>
<dbReference type="HAMAP" id="MF_00047">
    <property type="entry name" value="Dala_Dala_lig"/>
    <property type="match status" value="1"/>
</dbReference>
<evidence type="ECO:0000256" key="5">
    <source>
        <dbReference type="ARBA" id="ARBA00022741"/>
    </source>
</evidence>
<feature type="active site" evidence="13">
    <location>
        <position position="331"/>
    </location>
</feature>
<dbReference type="FunFam" id="3.30.470.20:FF:000008">
    <property type="entry name" value="D-alanine--D-alanine ligase"/>
    <property type="match status" value="1"/>
</dbReference>
<dbReference type="AlphaFoldDB" id="A0AAW7M1A5"/>
<evidence type="ECO:0000256" key="4">
    <source>
        <dbReference type="ARBA" id="ARBA00022723"/>
    </source>
</evidence>
<dbReference type="InterPro" id="IPR013815">
    <property type="entry name" value="ATP_grasp_subdomain_1"/>
</dbReference>
<feature type="binding site" evidence="14">
    <location>
        <begin position="319"/>
        <end position="320"/>
    </location>
    <ligand>
        <name>ATP</name>
        <dbReference type="ChEBI" id="CHEBI:30616"/>
    </ligand>
</feature>
<evidence type="ECO:0000256" key="15">
    <source>
        <dbReference type="PIRSR" id="PIRSR039102-3"/>
    </source>
</evidence>
<evidence type="ECO:0000256" key="9">
    <source>
        <dbReference type="ARBA" id="ARBA00022984"/>
    </source>
</evidence>
<comment type="caution">
    <text evidence="18">The sequence shown here is derived from an EMBL/GenBank/DDBJ whole genome shotgun (WGS) entry which is preliminary data.</text>
</comment>
<keyword evidence="3 12" id="KW-0436">Ligase</keyword>
<evidence type="ECO:0000256" key="3">
    <source>
        <dbReference type="ARBA" id="ARBA00022598"/>
    </source>
</evidence>
<dbReference type="GO" id="GO:0005524">
    <property type="term" value="F:ATP binding"/>
    <property type="evidence" value="ECO:0007669"/>
    <property type="project" value="UniProtKB-UniRule"/>
</dbReference>
<comment type="subcellular location">
    <subcellularLocation>
        <location evidence="12">Cytoplasm</location>
    </subcellularLocation>
</comment>
<evidence type="ECO:0000256" key="13">
    <source>
        <dbReference type="PIRSR" id="PIRSR039102-1"/>
    </source>
</evidence>
<evidence type="ECO:0000256" key="2">
    <source>
        <dbReference type="ARBA" id="ARBA00010871"/>
    </source>
</evidence>
<keyword evidence="11 12" id="KW-0961">Cell wall biogenesis/degradation</keyword>
<organism evidence="18 19">
    <name type="scientific">Demequina lignilytica</name>
    <dbReference type="NCBI Taxonomy" id="3051663"/>
    <lineage>
        <taxon>Bacteria</taxon>
        <taxon>Bacillati</taxon>
        <taxon>Actinomycetota</taxon>
        <taxon>Actinomycetes</taxon>
        <taxon>Micrococcales</taxon>
        <taxon>Demequinaceae</taxon>
        <taxon>Demequina</taxon>
    </lineage>
</organism>
<feature type="domain" description="ATP-grasp" evidence="17">
    <location>
        <begin position="148"/>
        <end position="353"/>
    </location>
</feature>
<dbReference type="InterPro" id="IPR016185">
    <property type="entry name" value="PreATP-grasp_dom_sf"/>
</dbReference>
<dbReference type="GO" id="GO:0008716">
    <property type="term" value="F:D-alanine-D-alanine ligase activity"/>
    <property type="evidence" value="ECO:0007669"/>
    <property type="project" value="UniProtKB-UniRule"/>
</dbReference>
<gene>
    <name evidence="12" type="primary">ddl</name>
    <name evidence="18" type="ORF">QQX10_03100</name>
</gene>
<dbReference type="PROSITE" id="PS50975">
    <property type="entry name" value="ATP_GRASP"/>
    <property type="match status" value="1"/>
</dbReference>
<comment type="cofactor">
    <cofactor evidence="15">
        <name>Mg(2+)</name>
        <dbReference type="ChEBI" id="CHEBI:18420"/>
    </cofactor>
    <cofactor evidence="15">
        <name>Mn(2+)</name>
        <dbReference type="ChEBI" id="CHEBI:29035"/>
    </cofactor>
    <text evidence="15">Binds 2 magnesium or manganese ions per subunit.</text>
</comment>
<dbReference type="EMBL" id="JAUHPX010000001">
    <property type="protein sequence ID" value="MDN4487149.1"/>
    <property type="molecule type" value="Genomic_DNA"/>
</dbReference>
<feature type="binding site" evidence="15">
    <location>
        <position position="307"/>
    </location>
    <ligand>
        <name>Mg(2+)</name>
        <dbReference type="ChEBI" id="CHEBI:18420"/>
        <label>1</label>
    </ligand>
</feature>
<evidence type="ECO:0000256" key="10">
    <source>
        <dbReference type="ARBA" id="ARBA00023211"/>
    </source>
</evidence>
<dbReference type="PROSITE" id="PS00844">
    <property type="entry name" value="DALA_DALA_LIGASE_2"/>
    <property type="match status" value="1"/>
</dbReference>
<evidence type="ECO:0000256" key="7">
    <source>
        <dbReference type="ARBA" id="ARBA00022842"/>
    </source>
</evidence>
<dbReference type="SUPFAM" id="SSF52440">
    <property type="entry name" value="PreATP-grasp domain"/>
    <property type="match status" value="1"/>
</dbReference>
<proteinExistence type="inferred from homology"/>
<sequence>MGRPRVAVLFGGRSSEHGVSCVTGGGVLGAIDRDRWDVVAIGITRDGRWTRVSDRPEDWRIVDGEMPSVAPTDAVVVPPFEAGVSEWREVADSGSVSSLGSIDVVFPLLHGPWGEDGTIQGALELADVRYVGSGVLASALGMDKQFMKIAFRAAGLPVADDVVVTPALGADEQREAIEALGLPVFVKPARAGSSMGISKVSSWDALDTALAEAVRHDPKVLIEAAQVGREIETAVLATPDGLLASPAGEIVTGGDHEFYDFEAKYLDEDAVQLLCPTFLEPDVANVVADFARRAFVAVGAEGLARVDVFVAPDGGVVVNEINTMPGFTTTSMYPRMAAAAGIAYPALVETLLATAMARPAGLLR</sequence>
<evidence type="ECO:0000256" key="14">
    <source>
        <dbReference type="PIRSR" id="PIRSR039102-2"/>
    </source>
</evidence>
<keyword evidence="4 15" id="KW-0479">Metal-binding</keyword>
<dbReference type="Pfam" id="PF07478">
    <property type="entry name" value="Dala_Dala_lig_C"/>
    <property type="match status" value="1"/>
</dbReference>
<dbReference type="PANTHER" id="PTHR23132">
    <property type="entry name" value="D-ALANINE--D-ALANINE LIGASE"/>
    <property type="match status" value="1"/>
</dbReference>
<keyword evidence="10 15" id="KW-0464">Manganese</keyword>
<reference evidence="18" key="1">
    <citation type="submission" date="2023-06" db="EMBL/GenBank/DDBJ databases">
        <title>Sysu t00039.</title>
        <authorList>
            <person name="Gao L."/>
            <person name="Fang B.-Z."/>
            <person name="Li W.-J."/>
        </authorList>
    </citation>
    <scope>NUCLEOTIDE SEQUENCE</scope>
    <source>
        <strain evidence="18">SYSU T00039</strain>
    </source>
</reference>
<dbReference type="Pfam" id="PF01820">
    <property type="entry name" value="Dala_Dala_lig_N"/>
    <property type="match status" value="1"/>
</dbReference>
<name>A0AAW7M1A5_9MICO</name>
<keyword evidence="8 12" id="KW-0133">Cell shape</keyword>
<feature type="binding site" evidence="15">
    <location>
        <position position="320"/>
    </location>
    <ligand>
        <name>Mg(2+)</name>
        <dbReference type="ChEBI" id="CHEBI:18420"/>
        <label>2</label>
    </ligand>
</feature>
<comment type="cofactor">
    <cofactor evidence="1">
        <name>Mn(2+)</name>
        <dbReference type="ChEBI" id="CHEBI:29035"/>
    </cofactor>
</comment>
<keyword evidence="6 16" id="KW-0067">ATP-binding</keyword>
<feature type="binding site" evidence="14">
    <location>
        <position position="144"/>
    </location>
    <ligand>
        <name>ATP</name>
        <dbReference type="ChEBI" id="CHEBI:30616"/>
    </ligand>
</feature>
<evidence type="ECO:0000256" key="1">
    <source>
        <dbReference type="ARBA" id="ARBA00001936"/>
    </source>
</evidence>
<dbReference type="GO" id="GO:0008360">
    <property type="term" value="P:regulation of cell shape"/>
    <property type="evidence" value="ECO:0007669"/>
    <property type="project" value="UniProtKB-KW"/>
</dbReference>
<dbReference type="GO" id="GO:0071555">
    <property type="term" value="P:cell wall organization"/>
    <property type="evidence" value="ECO:0007669"/>
    <property type="project" value="UniProtKB-KW"/>
</dbReference>
<dbReference type="RefSeq" id="WP_301120071.1">
    <property type="nucleotide sequence ID" value="NZ_JAUHPX010000001.1"/>
</dbReference>
<dbReference type="InterPro" id="IPR011127">
    <property type="entry name" value="Dala_Dala_lig_N"/>
</dbReference>
<dbReference type="InterPro" id="IPR011095">
    <property type="entry name" value="Dala_Dala_lig_C"/>
</dbReference>
<evidence type="ECO:0000259" key="17">
    <source>
        <dbReference type="PROSITE" id="PS50975"/>
    </source>
</evidence>
<dbReference type="SUPFAM" id="SSF56059">
    <property type="entry name" value="Glutathione synthetase ATP-binding domain-like"/>
    <property type="match status" value="1"/>
</dbReference>
<comment type="similarity">
    <text evidence="2 12">Belongs to the D-alanine--D-alanine ligase family.</text>
</comment>